<dbReference type="RefSeq" id="XP_046590419.1">
    <property type="nucleotide sequence ID" value="XM_046734463.1"/>
</dbReference>
<gene>
    <name evidence="2" type="primary">LOC124293491</name>
</gene>
<dbReference type="GeneID" id="124293491"/>
<name>A0ABM3FQW7_NEOLC</name>
<evidence type="ECO:0000313" key="2">
    <source>
        <dbReference type="RefSeq" id="XP_046590419.1"/>
    </source>
</evidence>
<organism evidence="1 2">
    <name type="scientific">Neodiprion lecontei</name>
    <name type="common">Redheaded pine sawfly</name>
    <dbReference type="NCBI Taxonomy" id="441921"/>
    <lineage>
        <taxon>Eukaryota</taxon>
        <taxon>Metazoa</taxon>
        <taxon>Ecdysozoa</taxon>
        <taxon>Arthropoda</taxon>
        <taxon>Hexapoda</taxon>
        <taxon>Insecta</taxon>
        <taxon>Pterygota</taxon>
        <taxon>Neoptera</taxon>
        <taxon>Endopterygota</taxon>
        <taxon>Hymenoptera</taxon>
        <taxon>Tenthredinoidea</taxon>
        <taxon>Diprionidae</taxon>
        <taxon>Diprioninae</taxon>
        <taxon>Neodiprion</taxon>
    </lineage>
</organism>
<protein>
    <submittedName>
        <fullName evidence="2">Uncharacterized protein LOC124293491 isoform X1</fullName>
    </submittedName>
</protein>
<proteinExistence type="predicted"/>
<keyword evidence="1" id="KW-1185">Reference proteome</keyword>
<sequence>MMMNCYNLVTSRISTFCVVQRRDSERPNSSTCCPEMRMPLYRLTKERSRPASAPATEFDILEPRASQSGLRYRCCAPADVHGFLQLQKYIVWRYKLESLNGIESSNQVCVNMRP</sequence>
<reference evidence="2" key="1">
    <citation type="submission" date="2025-08" db="UniProtKB">
        <authorList>
            <consortium name="RefSeq"/>
        </authorList>
    </citation>
    <scope>IDENTIFICATION</scope>
    <source>
        <tissue evidence="2">Thorax and Abdomen</tissue>
    </source>
</reference>
<accession>A0ABM3FQW7</accession>
<evidence type="ECO:0000313" key="1">
    <source>
        <dbReference type="Proteomes" id="UP000829291"/>
    </source>
</evidence>
<dbReference type="Proteomes" id="UP000829291">
    <property type="component" value="Chromosome 1"/>
</dbReference>